<dbReference type="AlphaFoldDB" id="A0A927R7L1"/>
<dbReference type="InterPro" id="IPR000462">
    <property type="entry name" value="CDP-OH_P_trans"/>
</dbReference>
<dbReference type="GO" id="GO:0008444">
    <property type="term" value="F:CDP-diacylglycerol-glycerol-3-phosphate 3-phosphatidyltransferase activity"/>
    <property type="evidence" value="ECO:0007669"/>
    <property type="project" value="UniProtKB-UniRule"/>
</dbReference>
<keyword evidence="4 12" id="KW-0808">Transferase</keyword>
<dbReference type="Proteomes" id="UP000649753">
    <property type="component" value="Unassembled WGS sequence"/>
</dbReference>
<evidence type="ECO:0000256" key="11">
    <source>
        <dbReference type="NCBIfam" id="TIGR00560"/>
    </source>
</evidence>
<dbReference type="GO" id="GO:0046474">
    <property type="term" value="P:glycerophospholipid biosynthetic process"/>
    <property type="evidence" value="ECO:0007669"/>
    <property type="project" value="TreeGrafter"/>
</dbReference>
<accession>A0A927R7L1</accession>
<evidence type="ECO:0000256" key="12">
    <source>
        <dbReference type="RuleBase" id="RU003750"/>
    </source>
</evidence>
<keyword evidence="8 13" id="KW-0472">Membrane</keyword>
<evidence type="ECO:0000256" key="5">
    <source>
        <dbReference type="ARBA" id="ARBA00022692"/>
    </source>
</evidence>
<evidence type="ECO:0000313" key="14">
    <source>
        <dbReference type="EMBL" id="MBE1487951.1"/>
    </source>
</evidence>
<dbReference type="EC" id="2.7.8.5" evidence="11"/>
<evidence type="ECO:0000256" key="7">
    <source>
        <dbReference type="ARBA" id="ARBA00023098"/>
    </source>
</evidence>
<dbReference type="InterPro" id="IPR048254">
    <property type="entry name" value="CDP_ALCOHOL_P_TRANSF_CS"/>
</dbReference>
<sequence length="244" mass="25224">MTEAADSGPGKAGVPVSGAPVGPGPAGGLGRTAGTLDAAPGRVGPVPIVNAANALTALRLALVPVFIGLVIASDMVDSGWRMAACLTFAFASMTDLVDGWIARRYALVTSFGKVADPIADKALTGTALVLLSWYDRIPWWITVLILTREFGVTLIRFWVIRYGVIAASRGGKAKTAVQILAIVWYLWPVPAGLVGVGPWILAVAVVVTVLTGLDYVVRALRLRRPGGVAAASGARPERAGGSDG</sequence>
<dbReference type="Pfam" id="PF01066">
    <property type="entry name" value="CDP-OH_P_transf"/>
    <property type="match status" value="1"/>
</dbReference>
<dbReference type="GO" id="GO:0016020">
    <property type="term" value="C:membrane"/>
    <property type="evidence" value="ECO:0007669"/>
    <property type="project" value="UniProtKB-SubCell"/>
</dbReference>
<organism evidence="14 15">
    <name type="scientific">Plantactinospora soyae</name>
    <dbReference type="NCBI Taxonomy" id="1544732"/>
    <lineage>
        <taxon>Bacteria</taxon>
        <taxon>Bacillati</taxon>
        <taxon>Actinomycetota</taxon>
        <taxon>Actinomycetes</taxon>
        <taxon>Micromonosporales</taxon>
        <taxon>Micromonosporaceae</taxon>
        <taxon>Plantactinospora</taxon>
    </lineage>
</organism>
<comment type="subcellular location">
    <subcellularLocation>
        <location evidence="1">Membrane</location>
        <topology evidence="1">Multi-pass membrane protein</topology>
    </subcellularLocation>
</comment>
<comment type="caution">
    <text evidence="14">The sequence shown here is derived from an EMBL/GenBank/DDBJ whole genome shotgun (WGS) entry which is preliminary data.</text>
</comment>
<dbReference type="PANTHER" id="PTHR14269">
    <property type="entry name" value="CDP-DIACYLGLYCEROL--GLYCEROL-3-PHOSPHATE 3-PHOSPHATIDYLTRANSFERASE-RELATED"/>
    <property type="match status" value="1"/>
</dbReference>
<evidence type="ECO:0000256" key="3">
    <source>
        <dbReference type="ARBA" id="ARBA00022516"/>
    </source>
</evidence>
<feature type="transmembrane region" description="Helical" evidence="13">
    <location>
        <begin position="137"/>
        <end position="159"/>
    </location>
</feature>
<proteinExistence type="inferred from homology"/>
<keyword evidence="3" id="KW-0444">Lipid biosynthesis</keyword>
<dbReference type="Gene3D" id="1.20.120.1760">
    <property type="match status" value="1"/>
</dbReference>
<evidence type="ECO:0000256" key="13">
    <source>
        <dbReference type="SAM" id="Phobius"/>
    </source>
</evidence>
<dbReference type="InterPro" id="IPR050324">
    <property type="entry name" value="CDP-alcohol_PTase-I"/>
</dbReference>
<dbReference type="InterPro" id="IPR004570">
    <property type="entry name" value="Phosphatidylglycerol_P_synth"/>
</dbReference>
<comment type="similarity">
    <text evidence="2 12">Belongs to the CDP-alcohol phosphatidyltransferase class-I family.</text>
</comment>
<reference evidence="14" key="1">
    <citation type="submission" date="2020-10" db="EMBL/GenBank/DDBJ databases">
        <title>Sequencing the genomes of 1000 actinobacteria strains.</title>
        <authorList>
            <person name="Klenk H.-P."/>
        </authorList>
    </citation>
    <scope>NUCLEOTIDE SEQUENCE</scope>
    <source>
        <strain evidence="14">DSM 46832</strain>
    </source>
</reference>
<protein>
    <recommendedName>
        <fullName evidence="11">CDP-diacylglycerol--glycerol-3-phosphate 3-phosphatidyltransferase</fullName>
        <ecNumber evidence="11">2.7.8.5</ecNumber>
    </recommendedName>
</protein>
<name>A0A927R7L1_9ACTN</name>
<keyword evidence="9" id="KW-0594">Phospholipid biosynthesis</keyword>
<keyword evidence="15" id="KW-1185">Reference proteome</keyword>
<evidence type="ECO:0000256" key="10">
    <source>
        <dbReference type="ARBA" id="ARBA00023264"/>
    </source>
</evidence>
<dbReference type="NCBIfam" id="TIGR00560">
    <property type="entry name" value="pgsA"/>
    <property type="match status" value="1"/>
</dbReference>
<evidence type="ECO:0000256" key="1">
    <source>
        <dbReference type="ARBA" id="ARBA00004141"/>
    </source>
</evidence>
<feature type="transmembrane region" description="Helical" evidence="13">
    <location>
        <begin position="83"/>
        <end position="102"/>
    </location>
</feature>
<keyword evidence="7" id="KW-0443">Lipid metabolism</keyword>
<evidence type="ECO:0000256" key="6">
    <source>
        <dbReference type="ARBA" id="ARBA00022989"/>
    </source>
</evidence>
<evidence type="ECO:0000256" key="4">
    <source>
        <dbReference type="ARBA" id="ARBA00022679"/>
    </source>
</evidence>
<dbReference type="InterPro" id="IPR043130">
    <property type="entry name" value="CDP-OH_PTrfase_TM_dom"/>
</dbReference>
<evidence type="ECO:0000256" key="2">
    <source>
        <dbReference type="ARBA" id="ARBA00010441"/>
    </source>
</evidence>
<keyword evidence="6 13" id="KW-1133">Transmembrane helix</keyword>
<keyword evidence="5 13" id="KW-0812">Transmembrane</keyword>
<feature type="transmembrane region" description="Helical" evidence="13">
    <location>
        <begin position="51"/>
        <end position="71"/>
    </location>
</feature>
<evidence type="ECO:0000256" key="8">
    <source>
        <dbReference type="ARBA" id="ARBA00023136"/>
    </source>
</evidence>
<gene>
    <name evidence="14" type="ORF">H4W31_003589</name>
</gene>
<evidence type="ECO:0000256" key="9">
    <source>
        <dbReference type="ARBA" id="ARBA00023209"/>
    </source>
</evidence>
<evidence type="ECO:0000313" key="15">
    <source>
        <dbReference type="Proteomes" id="UP000649753"/>
    </source>
</evidence>
<dbReference type="PROSITE" id="PS00379">
    <property type="entry name" value="CDP_ALCOHOL_P_TRANSF"/>
    <property type="match status" value="1"/>
</dbReference>
<dbReference type="PANTHER" id="PTHR14269:SF52">
    <property type="entry name" value="PHOSPHATIDYLGLYCEROPHOSPHATE SYNTHASE-RELATED"/>
    <property type="match status" value="1"/>
</dbReference>
<dbReference type="EMBL" id="JADBEB010000001">
    <property type="protein sequence ID" value="MBE1487951.1"/>
    <property type="molecule type" value="Genomic_DNA"/>
</dbReference>
<keyword evidence="10" id="KW-1208">Phospholipid metabolism</keyword>